<accession>Q5BRL8</accession>
<sequence length="80" mass="9051">MLRFEKVLLRKVQIGFLSFNVREFVPYALHCFKWQRMGHVASQCKGKKRCAKCGGEHDYGESGSNVKVKCCSSIPGTTHT</sequence>
<protein>
    <submittedName>
        <fullName evidence="1">SJCHGC07841 protein</fullName>
    </submittedName>
</protein>
<dbReference type="EMBL" id="AY915596">
    <property type="protein sequence ID" value="AAX30817.2"/>
    <property type="molecule type" value="mRNA"/>
</dbReference>
<evidence type="ECO:0000313" key="1">
    <source>
        <dbReference type="EMBL" id="AAX30817.2"/>
    </source>
</evidence>
<reference evidence="1" key="2">
    <citation type="journal article" date="2006" name="PLoS Pathog.">
        <title>New perspectives on host-parasite interplay by comparative transcriptomic and proteomic analyses of Schistosoma japonicum.</title>
        <authorList>
            <person name="Liu F."/>
            <person name="Lu J."/>
            <person name="Hu W."/>
            <person name="Wang S.Y."/>
            <person name="Cui S.J."/>
            <person name="Chi M."/>
            <person name="Yan Q."/>
            <person name="Wang X.R."/>
            <person name="Song H.D."/>
            <person name="Xu X.N."/>
            <person name="Wang J.J."/>
            <person name="Zhang X.L."/>
            <person name="Zhang X."/>
            <person name="Wang Z.Q."/>
            <person name="Xue C.L."/>
            <person name="Brindley P.J."/>
            <person name="McManus D.P."/>
            <person name="Yang P.Y."/>
            <person name="Feng Z."/>
            <person name="Chen Z."/>
            <person name="Han Z.G."/>
        </authorList>
    </citation>
    <scope>NUCLEOTIDE SEQUENCE</scope>
</reference>
<organism evidence="1">
    <name type="scientific">Schistosoma japonicum</name>
    <name type="common">Blood fluke</name>
    <dbReference type="NCBI Taxonomy" id="6182"/>
    <lineage>
        <taxon>Eukaryota</taxon>
        <taxon>Metazoa</taxon>
        <taxon>Spiralia</taxon>
        <taxon>Lophotrochozoa</taxon>
        <taxon>Platyhelminthes</taxon>
        <taxon>Trematoda</taxon>
        <taxon>Digenea</taxon>
        <taxon>Strigeidida</taxon>
        <taxon>Schistosomatoidea</taxon>
        <taxon>Schistosomatidae</taxon>
        <taxon>Schistosoma</taxon>
    </lineage>
</organism>
<dbReference type="AlphaFoldDB" id="Q5BRL8"/>
<proteinExistence type="evidence at transcript level"/>
<name>Q5BRL8_SCHJA</name>
<reference evidence="1" key="1">
    <citation type="submission" date="2005-01" db="EMBL/GenBank/DDBJ databases">
        <authorList>
            <person name="Han Z."/>
        </authorList>
    </citation>
    <scope>NUCLEOTIDE SEQUENCE</scope>
</reference>